<dbReference type="SFLD" id="SFLDG01386">
    <property type="entry name" value="main_SPASM_domain-containing"/>
    <property type="match status" value="1"/>
</dbReference>
<evidence type="ECO:0000256" key="1">
    <source>
        <dbReference type="ARBA" id="ARBA00001966"/>
    </source>
</evidence>
<dbReference type="InterPro" id="IPR058240">
    <property type="entry name" value="rSAM_sf"/>
</dbReference>
<evidence type="ECO:0000256" key="6">
    <source>
        <dbReference type="ARBA" id="ARBA00023014"/>
    </source>
</evidence>
<sequence>MKTLVEYICTEKSTYAYDAISNKIISISGDFIQPLTKRDSFAITNYLTRCGVISENKIKEAIWINSFSEYIKMLGGKIPALVLELEQECNLRCDYCVYSGNYENYRTHNATAMKIDTAMKAIEFFHSHNREADKATIFFFGGEPLLRQDTIKTLVEYAKSIFGSKPLSFSASTNGTLITPDFLSWLHTEPTFNLYITLNGTNHDKYRHFPDSRGSLKIILNHISFARDNFPDVYNNQIKFLCNVDSFAEMVDARNFYISHSLHTPATTSFIMKRYGNEKIDSILRADIQRDNVAFEALVDLYINSGDEFCHSHFSDSLMTIHNRSMTAVYDCVPIERTCQPFGAKLFIDATGQFNICERTNSTINLGNIQNGFNLEGIKTLLDSYKNISSNACIYCSVQRLCPRCLAAMISGNLFCSIPDDICKNIRMSILRELKLYCEISEKNPKLLRLLSR</sequence>
<evidence type="ECO:0000256" key="3">
    <source>
        <dbReference type="ARBA" id="ARBA00022691"/>
    </source>
</evidence>
<dbReference type="OrthoDB" id="9808591at2"/>
<dbReference type="PANTHER" id="PTHR43273:SF8">
    <property type="entry name" value="RADICAL SAM DOMAIN PROTEIN"/>
    <property type="match status" value="1"/>
</dbReference>
<organism evidence="8 9">
    <name type="scientific">Anaeromicropila populeti</name>
    <dbReference type="NCBI Taxonomy" id="37658"/>
    <lineage>
        <taxon>Bacteria</taxon>
        <taxon>Bacillati</taxon>
        <taxon>Bacillota</taxon>
        <taxon>Clostridia</taxon>
        <taxon>Lachnospirales</taxon>
        <taxon>Lachnospiraceae</taxon>
        <taxon>Anaeromicropila</taxon>
    </lineage>
</organism>
<accession>A0A1I6KLN3</accession>
<dbReference type="SFLD" id="SFLDS00029">
    <property type="entry name" value="Radical_SAM"/>
    <property type="match status" value="1"/>
</dbReference>
<dbReference type="GO" id="GO:0051539">
    <property type="term" value="F:4 iron, 4 sulfur cluster binding"/>
    <property type="evidence" value="ECO:0007669"/>
    <property type="project" value="UniProtKB-KW"/>
</dbReference>
<dbReference type="SFLD" id="SFLDG01384">
    <property type="entry name" value="thioether_bond_formation_requi"/>
    <property type="match status" value="1"/>
</dbReference>
<dbReference type="InterPro" id="IPR007197">
    <property type="entry name" value="rSAM"/>
</dbReference>
<proteinExistence type="predicted"/>
<keyword evidence="2" id="KW-0004">4Fe-4S</keyword>
<reference evidence="8 9" key="1">
    <citation type="submission" date="2016-10" db="EMBL/GenBank/DDBJ databases">
        <authorList>
            <person name="de Groot N.N."/>
        </authorList>
    </citation>
    <scope>NUCLEOTIDE SEQUENCE [LARGE SCALE GENOMIC DNA]</scope>
    <source>
        <strain evidence="8 9">743A</strain>
    </source>
</reference>
<dbReference type="Gene3D" id="3.20.20.70">
    <property type="entry name" value="Aldolase class I"/>
    <property type="match status" value="1"/>
</dbReference>
<dbReference type="InterPro" id="IPR000385">
    <property type="entry name" value="MoaA_NifB_PqqE_Fe-S-bd_CS"/>
</dbReference>
<keyword evidence="9" id="KW-1185">Reference proteome</keyword>
<dbReference type="InterPro" id="IPR013785">
    <property type="entry name" value="Aldolase_TIM"/>
</dbReference>
<dbReference type="InterPro" id="IPR023867">
    <property type="entry name" value="Sulphatase_maturase_rSAM"/>
</dbReference>
<dbReference type="SFLD" id="SFLDG01067">
    <property type="entry name" value="SPASM/twitch_domain_containing"/>
    <property type="match status" value="1"/>
</dbReference>
<gene>
    <name evidence="8" type="ORF">SAMN05661086_02517</name>
</gene>
<dbReference type="EMBL" id="FOYZ01000009">
    <property type="protein sequence ID" value="SFR92106.1"/>
    <property type="molecule type" value="Genomic_DNA"/>
</dbReference>
<dbReference type="CDD" id="cd01335">
    <property type="entry name" value="Radical_SAM"/>
    <property type="match status" value="1"/>
</dbReference>
<dbReference type="Proteomes" id="UP000199659">
    <property type="component" value="Unassembled WGS sequence"/>
</dbReference>
<evidence type="ECO:0000256" key="4">
    <source>
        <dbReference type="ARBA" id="ARBA00022723"/>
    </source>
</evidence>
<dbReference type="PANTHER" id="PTHR43273">
    <property type="entry name" value="ANAEROBIC SULFATASE-MATURATING ENZYME HOMOLOG ASLB-RELATED"/>
    <property type="match status" value="1"/>
</dbReference>
<dbReference type="RefSeq" id="WP_092561302.1">
    <property type="nucleotide sequence ID" value="NZ_FOYZ01000009.1"/>
</dbReference>
<dbReference type="PROSITE" id="PS01305">
    <property type="entry name" value="MOAA_NIFB_PQQE"/>
    <property type="match status" value="1"/>
</dbReference>
<dbReference type="SUPFAM" id="SSF102114">
    <property type="entry name" value="Radical SAM enzymes"/>
    <property type="match status" value="1"/>
</dbReference>
<dbReference type="STRING" id="37658.SAMN05661086_02517"/>
<keyword evidence="3" id="KW-0949">S-adenosyl-L-methionine</keyword>
<dbReference type="GO" id="GO:0016491">
    <property type="term" value="F:oxidoreductase activity"/>
    <property type="evidence" value="ECO:0007669"/>
    <property type="project" value="InterPro"/>
</dbReference>
<name>A0A1I6KLN3_9FIRM</name>
<protein>
    <recommendedName>
        <fullName evidence="7">Radical SAM core domain-containing protein</fullName>
    </recommendedName>
</protein>
<keyword evidence="6" id="KW-0411">Iron-sulfur</keyword>
<comment type="cofactor">
    <cofactor evidence="1">
        <name>[4Fe-4S] cluster</name>
        <dbReference type="ChEBI" id="CHEBI:49883"/>
    </cofactor>
</comment>
<keyword evidence="5" id="KW-0408">Iron</keyword>
<evidence type="ECO:0000256" key="5">
    <source>
        <dbReference type="ARBA" id="ARBA00023004"/>
    </source>
</evidence>
<dbReference type="AlphaFoldDB" id="A0A1I6KLN3"/>
<evidence type="ECO:0000259" key="7">
    <source>
        <dbReference type="Pfam" id="PF04055"/>
    </source>
</evidence>
<feature type="domain" description="Radical SAM core" evidence="7">
    <location>
        <begin position="89"/>
        <end position="235"/>
    </location>
</feature>
<evidence type="ECO:0000313" key="9">
    <source>
        <dbReference type="Proteomes" id="UP000199659"/>
    </source>
</evidence>
<evidence type="ECO:0000256" key="2">
    <source>
        <dbReference type="ARBA" id="ARBA00022485"/>
    </source>
</evidence>
<dbReference type="GO" id="GO:0046872">
    <property type="term" value="F:metal ion binding"/>
    <property type="evidence" value="ECO:0007669"/>
    <property type="project" value="UniProtKB-KW"/>
</dbReference>
<dbReference type="Pfam" id="PF04055">
    <property type="entry name" value="Radical_SAM"/>
    <property type="match status" value="1"/>
</dbReference>
<keyword evidence="4" id="KW-0479">Metal-binding</keyword>
<evidence type="ECO:0000313" key="8">
    <source>
        <dbReference type="EMBL" id="SFR92106.1"/>
    </source>
</evidence>